<organism evidence="1 2">
    <name type="scientific">Stenotrophomonas maltophilia</name>
    <name type="common">Pseudomonas maltophilia</name>
    <name type="synonym">Xanthomonas maltophilia</name>
    <dbReference type="NCBI Taxonomy" id="40324"/>
    <lineage>
        <taxon>Bacteria</taxon>
        <taxon>Pseudomonadati</taxon>
        <taxon>Pseudomonadota</taxon>
        <taxon>Gammaproteobacteria</taxon>
        <taxon>Lysobacterales</taxon>
        <taxon>Lysobacteraceae</taxon>
        <taxon>Stenotrophomonas</taxon>
        <taxon>Stenotrophomonas maltophilia group</taxon>
    </lineage>
</organism>
<name>A0A0F5ZN67_STEMA</name>
<dbReference type="PATRIC" id="fig|40324.63.peg.7094"/>
<gene>
    <name evidence="1" type="ORF">VM57_19125</name>
</gene>
<evidence type="ECO:0000313" key="2">
    <source>
        <dbReference type="Proteomes" id="UP000243478"/>
    </source>
</evidence>
<dbReference type="AlphaFoldDB" id="A0A0F5ZN67"/>
<protein>
    <submittedName>
        <fullName evidence="1">Uncharacterized protein</fullName>
    </submittedName>
</protein>
<dbReference type="InterPro" id="IPR027417">
    <property type="entry name" value="P-loop_NTPase"/>
</dbReference>
<dbReference type="EMBL" id="JZRZ01000030">
    <property type="protein sequence ID" value="KKD56767.1"/>
    <property type="molecule type" value="Genomic_DNA"/>
</dbReference>
<reference evidence="1 2" key="1">
    <citation type="submission" date="2015-03" db="EMBL/GenBank/DDBJ databases">
        <title>Draft genome of Stenotrophomonas maltophila isolated from urine specimen.</title>
        <authorList>
            <person name="Murugan N."/>
            <person name="Malathi J."/>
            <person name="Umashankar V."/>
            <person name="Madhavan H."/>
        </authorList>
    </citation>
    <scope>NUCLEOTIDE SEQUENCE [LARGE SCALE GENOMIC DNA]</scope>
    <source>
        <strain evidence="1 2">JMNMN1</strain>
    </source>
</reference>
<comment type="caution">
    <text evidence="1">The sequence shown here is derived from an EMBL/GenBank/DDBJ whole genome shotgun (WGS) entry which is preliminary data.</text>
</comment>
<dbReference type="SUPFAM" id="SSF52540">
    <property type="entry name" value="P-loop containing nucleoside triphosphate hydrolases"/>
    <property type="match status" value="1"/>
</dbReference>
<dbReference type="Proteomes" id="UP000243478">
    <property type="component" value="Unassembled WGS sequence"/>
</dbReference>
<evidence type="ECO:0000313" key="1">
    <source>
        <dbReference type="EMBL" id="KKD56767.1"/>
    </source>
</evidence>
<accession>A0A0F5ZN67</accession>
<proteinExistence type="predicted"/>
<sequence>MRLFARVSELDAIPDDQLFAGSIADNISGFDSGFDEQRIEEAARMAAVHDDIAGLAMGYHGLIGDMGNSLQAVRSSE</sequence>
<dbReference type="Gene3D" id="3.40.50.300">
    <property type="entry name" value="P-loop containing nucleotide triphosphate hydrolases"/>
    <property type="match status" value="1"/>
</dbReference>